<keyword evidence="2" id="KW-1185">Reference proteome</keyword>
<accession>A0ABW7LVP1</accession>
<dbReference type="Gene3D" id="2.40.10.10">
    <property type="entry name" value="Trypsin-like serine proteases"/>
    <property type="match status" value="1"/>
</dbReference>
<evidence type="ECO:0000313" key="2">
    <source>
        <dbReference type="Proteomes" id="UP001609821"/>
    </source>
</evidence>
<keyword evidence="1" id="KW-0645">Protease</keyword>
<reference evidence="1 2" key="1">
    <citation type="submission" date="2024-10" db="EMBL/GenBank/DDBJ databases">
        <title>Aeromonas and Pseudomonas from the Cagarras Archipelago, Rio de Janeiro, Brazil.</title>
        <authorList>
            <person name="Canellas A.L.B."/>
            <person name="Laport M.S."/>
        </authorList>
    </citation>
    <scope>NUCLEOTIDE SEQUENCE [LARGE SCALE GENOMIC DNA]</scope>
    <source>
        <strain evidence="1 2">CPF-4</strain>
    </source>
</reference>
<dbReference type="EMBL" id="JBINXB010000006">
    <property type="protein sequence ID" value="MFH6565752.1"/>
    <property type="molecule type" value="Genomic_DNA"/>
</dbReference>
<dbReference type="Proteomes" id="UP001609821">
    <property type="component" value="Unassembled WGS sequence"/>
</dbReference>
<dbReference type="GO" id="GO:0008233">
    <property type="term" value="F:peptidase activity"/>
    <property type="evidence" value="ECO:0007669"/>
    <property type="project" value="UniProtKB-KW"/>
</dbReference>
<sequence length="218" mass="23830">MIKIMVYFFIGVVIAGCNGIVQPDLAGPHSDSYFTVFSGFPAPLLYMASAVQWNDDYAVTVRHTPFITDVKHVCSTNCDLVFIHKKAKGRCPSWRPRRTGENITAVGTSPYLVTTTGVGKVYETPFLDTAEESGDHYAIHDAPLVVGMSGGPVIGSDGKVIGINTGFYSTSMNEKITQPGLKGALRVSIFIPYTIIKREWDIHVAHLDFPPDTKCTTK</sequence>
<keyword evidence="1" id="KW-0378">Hydrolase</keyword>
<dbReference type="GO" id="GO:0006508">
    <property type="term" value="P:proteolysis"/>
    <property type="evidence" value="ECO:0007669"/>
    <property type="project" value="UniProtKB-KW"/>
</dbReference>
<dbReference type="SUPFAM" id="SSF50494">
    <property type="entry name" value="Trypsin-like serine proteases"/>
    <property type="match status" value="1"/>
</dbReference>
<proteinExistence type="predicted"/>
<dbReference type="InterPro" id="IPR009003">
    <property type="entry name" value="Peptidase_S1_PA"/>
</dbReference>
<dbReference type="PROSITE" id="PS51257">
    <property type="entry name" value="PROKAR_LIPOPROTEIN"/>
    <property type="match status" value="1"/>
</dbReference>
<gene>
    <name evidence="1" type="ORF">ACHMWK_07200</name>
</gene>
<name>A0ABW7LVP1_9PSED</name>
<dbReference type="InterPro" id="IPR001940">
    <property type="entry name" value="Peptidase_S1C"/>
</dbReference>
<evidence type="ECO:0000313" key="1">
    <source>
        <dbReference type="EMBL" id="MFH6565752.1"/>
    </source>
</evidence>
<protein>
    <submittedName>
        <fullName evidence="1">Serine protease</fullName>
    </submittedName>
</protein>
<dbReference type="InterPro" id="IPR043504">
    <property type="entry name" value="Peptidase_S1_PA_chymotrypsin"/>
</dbReference>
<dbReference type="PRINTS" id="PR00834">
    <property type="entry name" value="PROTEASES2C"/>
</dbReference>
<comment type="caution">
    <text evidence="1">The sequence shown here is derived from an EMBL/GenBank/DDBJ whole genome shotgun (WGS) entry which is preliminary data.</text>
</comment>
<dbReference type="RefSeq" id="WP_321835875.1">
    <property type="nucleotide sequence ID" value="NZ_CAVMKE010000001.1"/>
</dbReference>
<organism evidence="1 2">
    <name type="scientific">Pseudomonas kulmbachensis</name>
    <dbReference type="NCBI Taxonomy" id="3043408"/>
    <lineage>
        <taxon>Bacteria</taxon>
        <taxon>Pseudomonadati</taxon>
        <taxon>Pseudomonadota</taxon>
        <taxon>Gammaproteobacteria</taxon>
        <taxon>Pseudomonadales</taxon>
        <taxon>Pseudomonadaceae</taxon>
        <taxon>Pseudomonas</taxon>
    </lineage>
</organism>